<keyword evidence="2" id="KW-0812">Transmembrane</keyword>
<sequence length="423" mass="44607">MPHNEQSRDALGDPVSDPLANHGLSRTTRSHNDQHRLRIRAAAQAGTAGEEGSRVTKTSRLRGVLIATSIVAVGALLTACSSSGASPSSSPHATSTKVALPTGPVSLTFVGYGGAGQQGQIDAWQTPYTAAHPNVTFQNTSPASVAGVQAQVQAGNIQWDVVNVAPYAATQNCGTLFEKLSVPKLDPKDFPAGTIGECYVGNFTNSPMVAYNVKDFPDPSKAPKTIADFFNTKKFPGKRGVVSDLQDGMIEYPLLADGVKADKLYPLDVPRALKKWDTIKSDTIFAPNVGVLQQDVANDQVSMFIMVASRVLVELNAGVQIKPIWDTTVTALNAFAVPKGDTKLASAEDFIQASVQPGPSAAIAEKDGVSPINLKSKPNLSANAALVNVFGKSNTGKTVAQNVESIAKYNNADTLLINQWLNG</sequence>
<gene>
    <name evidence="3" type="ORF">FVP33_12750</name>
</gene>
<protein>
    <submittedName>
        <fullName evidence="3">Extracellular solute-binding protein</fullName>
    </submittedName>
</protein>
<evidence type="ECO:0000256" key="2">
    <source>
        <dbReference type="SAM" id="Phobius"/>
    </source>
</evidence>
<reference evidence="3 4" key="1">
    <citation type="submission" date="2019-08" db="EMBL/GenBank/DDBJ databases">
        <title>Bacterial whole genome sequence for Glaciihabitans sp. CHu50b-6-2.</title>
        <authorList>
            <person name="Jin L."/>
        </authorList>
    </citation>
    <scope>NUCLEOTIDE SEQUENCE [LARGE SCALE GENOMIC DNA]</scope>
    <source>
        <strain evidence="3 4">CHu50b-6-2</strain>
    </source>
</reference>
<keyword evidence="4" id="KW-1185">Reference proteome</keyword>
<keyword evidence="2" id="KW-0472">Membrane</keyword>
<dbReference type="Proteomes" id="UP000321379">
    <property type="component" value="Unassembled WGS sequence"/>
</dbReference>
<accession>A0A5C8UQ51</accession>
<feature type="compositionally biased region" description="Basic and acidic residues" evidence="1">
    <location>
        <begin position="1"/>
        <end position="11"/>
    </location>
</feature>
<keyword evidence="2" id="KW-1133">Transmembrane helix</keyword>
<evidence type="ECO:0000313" key="3">
    <source>
        <dbReference type="EMBL" id="TXN29991.1"/>
    </source>
</evidence>
<feature type="transmembrane region" description="Helical" evidence="2">
    <location>
        <begin position="64"/>
        <end position="85"/>
    </location>
</feature>
<dbReference type="EMBL" id="VRMG01000008">
    <property type="protein sequence ID" value="TXN29991.1"/>
    <property type="molecule type" value="Genomic_DNA"/>
</dbReference>
<feature type="region of interest" description="Disordered" evidence="1">
    <location>
        <begin position="1"/>
        <end position="35"/>
    </location>
</feature>
<comment type="caution">
    <text evidence="3">The sequence shown here is derived from an EMBL/GenBank/DDBJ whole genome shotgun (WGS) entry which is preliminary data.</text>
</comment>
<dbReference type="Gene3D" id="3.40.190.10">
    <property type="entry name" value="Periplasmic binding protein-like II"/>
    <property type="match status" value="2"/>
</dbReference>
<evidence type="ECO:0000256" key="1">
    <source>
        <dbReference type="SAM" id="MobiDB-lite"/>
    </source>
</evidence>
<dbReference type="AlphaFoldDB" id="A0A5C8UQ51"/>
<dbReference type="SUPFAM" id="SSF53850">
    <property type="entry name" value="Periplasmic binding protein-like II"/>
    <property type="match status" value="1"/>
</dbReference>
<dbReference type="InterPro" id="IPR006059">
    <property type="entry name" value="SBP"/>
</dbReference>
<dbReference type="Pfam" id="PF13416">
    <property type="entry name" value="SBP_bac_8"/>
    <property type="match status" value="1"/>
</dbReference>
<organism evidence="3 4">
    <name type="scientific">Lacisediminihabitans profunda</name>
    <dbReference type="NCBI Taxonomy" id="2594790"/>
    <lineage>
        <taxon>Bacteria</taxon>
        <taxon>Bacillati</taxon>
        <taxon>Actinomycetota</taxon>
        <taxon>Actinomycetes</taxon>
        <taxon>Micrococcales</taxon>
        <taxon>Microbacteriaceae</taxon>
        <taxon>Lacisediminihabitans</taxon>
    </lineage>
</organism>
<proteinExistence type="predicted"/>
<evidence type="ECO:0000313" key="4">
    <source>
        <dbReference type="Proteomes" id="UP000321379"/>
    </source>
</evidence>
<name>A0A5C8UQ51_9MICO</name>